<sequence>MSIPNIQIPKYYIDAIRHLGSLEKSALEHLITFLLDVKTDSPVSVIEGSISKVLNISDELSTKIIDFLSSLFPSPEAVPDSTDTFIEIIAENFERNNILVNDKLHFIQELQRLLSSRKTFLYGLKQARRSVGAFNNYIQNIELFFDLRSIISEPGPEAIDQFVPYFTLNLQFKNRNNIENSIFTLDHLELDLLKKAITQAENAANNAISRLNKNARIWNPADLGEDYL</sequence>
<organism evidence="1 2">
    <name type="scientific">Leptospira barantonii</name>
    <dbReference type="NCBI Taxonomy" id="2023184"/>
    <lineage>
        <taxon>Bacteria</taxon>
        <taxon>Pseudomonadati</taxon>
        <taxon>Spirochaetota</taxon>
        <taxon>Spirochaetia</taxon>
        <taxon>Leptospirales</taxon>
        <taxon>Leptospiraceae</taxon>
        <taxon>Leptospira</taxon>
    </lineage>
</organism>
<evidence type="ECO:0000313" key="1">
    <source>
        <dbReference type="EMBL" id="TGM04876.1"/>
    </source>
</evidence>
<name>A0A5F2BH33_9LEPT</name>
<proteinExistence type="predicted"/>
<protein>
    <submittedName>
        <fullName evidence="1">Uncharacterized protein</fullName>
    </submittedName>
</protein>
<dbReference type="Proteomes" id="UP000298429">
    <property type="component" value="Unassembled WGS sequence"/>
</dbReference>
<evidence type="ECO:0000313" key="2">
    <source>
        <dbReference type="Proteomes" id="UP000298429"/>
    </source>
</evidence>
<dbReference type="RefSeq" id="WP_135670436.1">
    <property type="nucleotide sequence ID" value="NZ_RQGN01000038.1"/>
</dbReference>
<reference evidence="1 2" key="1">
    <citation type="journal article" date="2019" name="PLoS Negl. Trop. Dis.">
        <title>Revisiting the worldwide diversity of Leptospira species in the environment.</title>
        <authorList>
            <person name="Vincent A.T."/>
            <person name="Schiettekatte O."/>
            <person name="Bourhy P."/>
            <person name="Veyrier F.J."/>
            <person name="Picardeau M."/>
        </authorList>
    </citation>
    <scope>NUCLEOTIDE SEQUENCE [LARGE SCALE GENOMIC DNA]</scope>
    <source>
        <strain evidence="1 2">201702444</strain>
    </source>
</reference>
<dbReference type="AlphaFoldDB" id="A0A5F2BH33"/>
<gene>
    <name evidence="1" type="ORF">EHQ76_07485</name>
</gene>
<comment type="caution">
    <text evidence="1">The sequence shown here is derived from an EMBL/GenBank/DDBJ whole genome shotgun (WGS) entry which is preliminary data.</text>
</comment>
<dbReference type="EMBL" id="RQGN01000038">
    <property type="protein sequence ID" value="TGM04876.1"/>
    <property type="molecule type" value="Genomic_DNA"/>
</dbReference>
<accession>A0A5F2BH33</accession>